<geneLocation type="plasmid" evidence="1 2">
    <name>unnamed1</name>
</geneLocation>
<name>A0A387BS72_9MICO</name>
<keyword evidence="2" id="KW-1185">Reference proteome</keyword>
<dbReference type="KEGG" id="gry:D7I44_17885"/>
<dbReference type="Proteomes" id="UP000275069">
    <property type="component" value="Plasmid unnamed1"/>
</dbReference>
<accession>A0A387BS72</accession>
<evidence type="ECO:0000313" key="1">
    <source>
        <dbReference type="EMBL" id="AYG05548.1"/>
    </source>
</evidence>
<dbReference type="EMBL" id="CP032625">
    <property type="protein sequence ID" value="AYG05548.1"/>
    <property type="molecule type" value="Genomic_DNA"/>
</dbReference>
<sequence>MHLHSIENATVWTVDELPVRMVWRGHRWRVTDTPTPLLGEVYHELLTHPALSRVGWRFQVTDEAEETHVVDAEQAGDAWAVVAVYD</sequence>
<reference evidence="1 2" key="1">
    <citation type="submission" date="2018-09" db="EMBL/GenBank/DDBJ databases">
        <title>Genome sequencing of strain 2DFW10M-5.</title>
        <authorList>
            <person name="Heo J."/>
            <person name="Kim S.-J."/>
            <person name="Kwon S.-W."/>
        </authorList>
    </citation>
    <scope>NUCLEOTIDE SEQUENCE [LARGE SCALE GENOMIC DNA]</scope>
    <source>
        <strain evidence="1 2">2DFW10M-5</strain>
        <plasmid evidence="1 2">unnamed1</plasmid>
    </source>
</reference>
<keyword evidence="1" id="KW-0614">Plasmid</keyword>
<proteinExistence type="predicted"/>
<gene>
    <name evidence="1" type="ORF">D7I44_17885</name>
</gene>
<dbReference type="AlphaFoldDB" id="A0A387BS72"/>
<dbReference type="RefSeq" id="WP_120791076.1">
    <property type="nucleotide sequence ID" value="NZ_CP032625.1"/>
</dbReference>
<organism evidence="1 2">
    <name type="scientific">Gryllotalpicola protaetiae</name>
    <dbReference type="NCBI Taxonomy" id="2419771"/>
    <lineage>
        <taxon>Bacteria</taxon>
        <taxon>Bacillati</taxon>
        <taxon>Actinomycetota</taxon>
        <taxon>Actinomycetes</taxon>
        <taxon>Micrococcales</taxon>
        <taxon>Microbacteriaceae</taxon>
        <taxon>Gryllotalpicola</taxon>
    </lineage>
</organism>
<protein>
    <submittedName>
        <fullName evidence="1">Uncharacterized protein</fullName>
    </submittedName>
</protein>
<evidence type="ECO:0000313" key="2">
    <source>
        <dbReference type="Proteomes" id="UP000275069"/>
    </source>
</evidence>
<dbReference type="OrthoDB" id="4978768at2"/>